<evidence type="ECO:0000313" key="3">
    <source>
        <dbReference type="Proteomes" id="UP000886595"/>
    </source>
</evidence>
<dbReference type="InterPro" id="IPR017451">
    <property type="entry name" value="F-box-assoc_interact_dom"/>
</dbReference>
<organism evidence="2 3">
    <name type="scientific">Brassica carinata</name>
    <name type="common">Ethiopian mustard</name>
    <name type="synonym">Abyssinian cabbage</name>
    <dbReference type="NCBI Taxonomy" id="52824"/>
    <lineage>
        <taxon>Eukaryota</taxon>
        <taxon>Viridiplantae</taxon>
        <taxon>Streptophyta</taxon>
        <taxon>Embryophyta</taxon>
        <taxon>Tracheophyta</taxon>
        <taxon>Spermatophyta</taxon>
        <taxon>Magnoliopsida</taxon>
        <taxon>eudicotyledons</taxon>
        <taxon>Gunneridae</taxon>
        <taxon>Pentapetalae</taxon>
        <taxon>rosids</taxon>
        <taxon>malvids</taxon>
        <taxon>Brassicales</taxon>
        <taxon>Brassicaceae</taxon>
        <taxon>Brassiceae</taxon>
        <taxon>Brassica</taxon>
    </lineage>
</organism>
<dbReference type="SUPFAM" id="SSF81383">
    <property type="entry name" value="F-box domain"/>
    <property type="match status" value="1"/>
</dbReference>
<dbReference type="InterPro" id="IPR013187">
    <property type="entry name" value="F-box-assoc_dom_typ3"/>
</dbReference>
<evidence type="ECO:0000259" key="1">
    <source>
        <dbReference type="SMART" id="SM00256"/>
    </source>
</evidence>
<name>A0A8X7QBW9_BRACI</name>
<dbReference type="EMBL" id="JAAMPC010000013">
    <property type="protein sequence ID" value="KAG2267469.1"/>
    <property type="molecule type" value="Genomic_DNA"/>
</dbReference>
<dbReference type="Proteomes" id="UP000886595">
    <property type="component" value="Unassembled WGS sequence"/>
</dbReference>
<dbReference type="InterPro" id="IPR001810">
    <property type="entry name" value="F-box_dom"/>
</dbReference>
<evidence type="ECO:0000313" key="2">
    <source>
        <dbReference type="EMBL" id="KAG2267469.1"/>
    </source>
</evidence>
<accession>A0A8X7QBW9</accession>
<dbReference type="CDD" id="cd22157">
    <property type="entry name" value="F-box_AtFBW1-like"/>
    <property type="match status" value="1"/>
</dbReference>
<reference evidence="2 3" key="1">
    <citation type="submission" date="2020-02" db="EMBL/GenBank/DDBJ databases">
        <authorList>
            <person name="Ma Q."/>
            <person name="Huang Y."/>
            <person name="Song X."/>
            <person name="Pei D."/>
        </authorList>
    </citation>
    <scope>NUCLEOTIDE SEQUENCE [LARGE SCALE GENOMIC DNA]</scope>
    <source>
        <strain evidence="2">Sxm20200214</strain>
        <tissue evidence="2">Leaf</tissue>
    </source>
</reference>
<feature type="domain" description="F-box" evidence="1">
    <location>
        <begin position="123"/>
        <end position="163"/>
    </location>
</feature>
<dbReference type="NCBIfam" id="TIGR01640">
    <property type="entry name" value="F_box_assoc_1"/>
    <property type="match status" value="1"/>
</dbReference>
<dbReference type="Pfam" id="PF08268">
    <property type="entry name" value="FBA_3"/>
    <property type="match status" value="1"/>
</dbReference>
<keyword evidence="3" id="KW-1185">Reference proteome</keyword>
<sequence length="234" mass="27254">MYYEVYVDNGGYMERTIMSFNVRYETFKPIKFPCVDNLQTGTHYLLSYYGRLALVFSSDTKLWILENEKEEKWVCNIDLHLPTHRTDPTGKINYQLNDATVTGEFIYVAVDDEEVHVLYYDPNPLDVTREILLRLPAKSLVRFRCVSKLWSFLTTEPDFIKSFTTRSSSRPRLLLSFGKQATRLFFSLPQHEIPDVDKCLSQNDVSSNHIDLPENYGCMSTFESVHGLISFNEE</sequence>
<dbReference type="AlphaFoldDB" id="A0A8X7QBW9"/>
<dbReference type="PANTHER" id="PTHR31111">
    <property type="entry name" value="BNAA05G37150D PROTEIN-RELATED"/>
    <property type="match status" value="1"/>
</dbReference>
<protein>
    <recommendedName>
        <fullName evidence="1">F-box domain-containing protein</fullName>
    </recommendedName>
</protein>
<dbReference type="InterPro" id="IPR036047">
    <property type="entry name" value="F-box-like_dom_sf"/>
</dbReference>
<gene>
    <name evidence="2" type="ORF">Bca52824_062024</name>
</gene>
<dbReference type="SMART" id="SM00256">
    <property type="entry name" value="FBOX"/>
    <property type="match status" value="1"/>
</dbReference>
<dbReference type="OrthoDB" id="1101345at2759"/>
<dbReference type="PANTHER" id="PTHR31111:SF54">
    <property type="entry name" value="F-BOX DOMAIN-CONTAINING PROTEIN"/>
    <property type="match status" value="1"/>
</dbReference>
<comment type="caution">
    <text evidence="2">The sequence shown here is derived from an EMBL/GenBank/DDBJ whole genome shotgun (WGS) entry which is preliminary data.</text>
</comment>
<proteinExistence type="predicted"/>